<feature type="domain" description="Rhodanese" evidence="1">
    <location>
        <begin position="33"/>
        <end position="114"/>
    </location>
</feature>
<name>A0A1G5CS28_9BACT</name>
<dbReference type="Pfam" id="PF00581">
    <property type="entry name" value="Rhodanese"/>
    <property type="match status" value="1"/>
</dbReference>
<dbReference type="InterPro" id="IPR001763">
    <property type="entry name" value="Rhodanese-like_dom"/>
</dbReference>
<keyword evidence="2" id="KW-0808">Transferase</keyword>
<dbReference type="SMART" id="SM00450">
    <property type="entry name" value="RHOD"/>
    <property type="match status" value="1"/>
</dbReference>
<evidence type="ECO:0000313" key="3">
    <source>
        <dbReference type="Proteomes" id="UP000198870"/>
    </source>
</evidence>
<evidence type="ECO:0000313" key="2">
    <source>
        <dbReference type="EMBL" id="SCY05265.1"/>
    </source>
</evidence>
<gene>
    <name evidence="2" type="ORF">SAMN05216233_103178</name>
</gene>
<dbReference type="Gene3D" id="3.40.250.10">
    <property type="entry name" value="Rhodanese-like domain"/>
    <property type="match status" value="1"/>
</dbReference>
<dbReference type="PROSITE" id="PS50206">
    <property type="entry name" value="RHODANESE_3"/>
    <property type="match status" value="1"/>
</dbReference>
<dbReference type="PANTHER" id="PTHR43031">
    <property type="entry name" value="FAD-DEPENDENT OXIDOREDUCTASE"/>
    <property type="match status" value="1"/>
</dbReference>
<dbReference type="STRING" id="419481.SAMN05216233_103178"/>
<organism evidence="2 3">
    <name type="scientific">Desulfoluna spongiiphila</name>
    <dbReference type="NCBI Taxonomy" id="419481"/>
    <lineage>
        <taxon>Bacteria</taxon>
        <taxon>Pseudomonadati</taxon>
        <taxon>Thermodesulfobacteriota</taxon>
        <taxon>Desulfobacteria</taxon>
        <taxon>Desulfobacterales</taxon>
        <taxon>Desulfolunaceae</taxon>
        <taxon>Desulfoluna</taxon>
    </lineage>
</organism>
<dbReference type="EMBL" id="FMUX01000003">
    <property type="protein sequence ID" value="SCY05265.1"/>
    <property type="molecule type" value="Genomic_DNA"/>
</dbReference>
<dbReference type="PANTHER" id="PTHR43031:SF1">
    <property type="entry name" value="PYRIDINE NUCLEOTIDE-DISULPHIDE OXIDOREDUCTASE"/>
    <property type="match status" value="1"/>
</dbReference>
<dbReference type="GO" id="GO:0016740">
    <property type="term" value="F:transferase activity"/>
    <property type="evidence" value="ECO:0007669"/>
    <property type="project" value="UniProtKB-KW"/>
</dbReference>
<protein>
    <submittedName>
        <fullName evidence="2">Rhodanese-related sulfurtransferase</fullName>
    </submittedName>
</protein>
<dbReference type="Proteomes" id="UP000198870">
    <property type="component" value="Unassembled WGS sequence"/>
</dbReference>
<evidence type="ECO:0000259" key="1">
    <source>
        <dbReference type="PROSITE" id="PS50206"/>
    </source>
</evidence>
<dbReference type="SUPFAM" id="SSF52821">
    <property type="entry name" value="Rhodanese/Cell cycle control phosphatase"/>
    <property type="match status" value="1"/>
</dbReference>
<dbReference type="InterPro" id="IPR036873">
    <property type="entry name" value="Rhodanese-like_dom_sf"/>
</dbReference>
<sequence>MNALDQVIADMDFDFLGAGDHAMSVDGVRKVLGNDHFVFLDIRTDQEIAYTAFPFAVHIPLHELPHRLDELPRDKCIVAFCSSVFRGAVAYTYLMANGFDEVKGLTASMEELVKIFKPGPLAKM</sequence>
<reference evidence="2 3" key="1">
    <citation type="submission" date="2016-10" db="EMBL/GenBank/DDBJ databases">
        <authorList>
            <person name="de Groot N.N."/>
        </authorList>
    </citation>
    <scope>NUCLEOTIDE SEQUENCE [LARGE SCALE GENOMIC DNA]</scope>
    <source>
        <strain evidence="2 3">AA1</strain>
    </source>
</reference>
<keyword evidence="3" id="KW-1185">Reference proteome</keyword>
<dbReference type="OrthoDB" id="9807812at2"/>
<dbReference type="InterPro" id="IPR050229">
    <property type="entry name" value="GlpE_sulfurtransferase"/>
</dbReference>
<dbReference type="RefSeq" id="WP_092209361.1">
    <property type="nucleotide sequence ID" value="NZ_FMUX01000003.1"/>
</dbReference>
<proteinExistence type="predicted"/>
<accession>A0A1G5CS28</accession>
<dbReference type="AlphaFoldDB" id="A0A1G5CS28"/>